<proteinExistence type="predicted"/>
<dbReference type="InterPro" id="IPR050261">
    <property type="entry name" value="FrsA_esterase"/>
</dbReference>
<feature type="domain" description="BD-FAE-like" evidence="2">
    <location>
        <begin position="33"/>
        <end position="147"/>
    </location>
</feature>
<dbReference type="Proteomes" id="UP000654345">
    <property type="component" value="Unassembled WGS sequence"/>
</dbReference>
<accession>A0ABQ3UY42</accession>
<reference evidence="3 4" key="1">
    <citation type="journal article" date="2021" name="Int. J. Syst. Evol. Microbiol.">
        <title>Reticulibacter mediterranei gen. nov., sp. nov., within the new family Reticulibacteraceae fam. nov., and Ktedonospora formicarum gen. nov., sp. nov., Ktedonobacter robiniae sp. nov., Dictyobacter formicarum sp. nov. and Dictyobacter arantiisoli sp. nov., belonging to the class Ktedonobacteria.</title>
        <authorList>
            <person name="Yabe S."/>
            <person name="Zheng Y."/>
            <person name="Wang C.M."/>
            <person name="Sakai Y."/>
            <person name="Abe K."/>
            <person name="Yokota A."/>
            <person name="Donadio S."/>
            <person name="Cavaletti L."/>
            <person name="Monciardini P."/>
        </authorList>
    </citation>
    <scope>NUCLEOTIDE SEQUENCE [LARGE SCALE GENOMIC DNA]</scope>
    <source>
        <strain evidence="3 4">SOSP1-30</strain>
    </source>
</reference>
<dbReference type="EMBL" id="BNJG01000002">
    <property type="protein sequence ID" value="GHO57579.1"/>
    <property type="molecule type" value="Genomic_DNA"/>
</dbReference>
<dbReference type="Gene3D" id="3.40.50.1820">
    <property type="entry name" value="alpha/beta hydrolase"/>
    <property type="match status" value="1"/>
</dbReference>
<dbReference type="InterPro" id="IPR029058">
    <property type="entry name" value="AB_hydrolase_fold"/>
</dbReference>
<keyword evidence="4" id="KW-1185">Reference proteome</keyword>
<dbReference type="InterPro" id="IPR049492">
    <property type="entry name" value="BD-FAE-like_dom"/>
</dbReference>
<protein>
    <recommendedName>
        <fullName evidence="2">BD-FAE-like domain-containing protein</fullName>
    </recommendedName>
</protein>
<dbReference type="RefSeq" id="WP_201373949.1">
    <property type="nucleotide sequence ID" value="NZ_BNJG01000002.1"/>
</dbReference>
<sequence>MSETVAFMLPGMERVQVRRDLAYKPGEGAPWLLDLYLPGDYQEGDTPRPAVISIHGEAQINTPTDMKERGQYTSWARLVAACGLIGVTFNHRASQECTRLQDPAEDIDDVVRYLRTQVREVDAKRLGIWVCSAGGDYGLRAAYRMHTSSVRCVVAYYAMVNPLVYREMLPATIDEAILREFSPEAYLNEHAETLSPLLLVRAGRDAGMNRAIDPFIQRAIAQNLPLELINHPEGQHAFDVREDTPRLRAIVQRTLDFLTLHLS</sequence>
<gene>
    <name evidence="3" type="ORF">KSB_60540</name>
</gene>
<dbReference type="PANTHER" id="PTHR22946">
    <property type="entry name" value="DIENELACTONE HYDROLASE DOMAIN-CONTAINING PROTEIN-RELATED"/>
    <property type="match status" value="1"/>
</dbReference>
<dbReference type="Pfam" id="PF20434">
    <property type="entry name" value="BD-FAE"/>
    <property type="match status" value="1"/>
</dbReference>
<evidence type="ECO:0000259" key="2">
    <source>
        <dbReference type="Pfam" id="PF20434"/>
    </source>
</evidence>
<evidence type="ECO:0000256" key="1">
    <source>
        <dbReference type="ARBA" id="ARBA00022801"/>
    </source>
</evidence>
<comment type="caution">
    <text evidence="3">The sequence shown here is derived from an EMBL/GenBank/DDBJ whole genome shotgun (WGS) entry which is preliminary data.</text>
</comment>
<evidence type="ECO:0000313" key="4">
    <source>
        <dbReference type="Proteomes" id="UP000654345"/>
    </source>
</evidence>
<keyword evidence="1" id="KW-0378">Hydrolase</keyword>
<dbReference type="SUPFAM" id="SSF53474">
    <property type="entry name" value="alpha/beta-Hydrolases"/>
    <property type="match status" value="1"/>
</dbReference>
<evidence type="ECO:0000313" key="3">
    <source>
        <dbReference type="EMBL" id="GHO57579.1"/>
    </source>
</evidence>
<name>A0ABQ3UY42_9CHLR</name>
<dbReference type="PANTHER" id="PTHR22946:SF9">
    <property type="entry name" value="POLYKETIDE TRANSFERASE AF380"/>
    <property type="match status" value="1"/>
</dbReference>
<organism evidence="3 4">
    <name type="scientific">Ktedonobacter robiniae</name>
    <dbReference type="NCBI Taxonomy" id="2778365"/>
    <lineage>
        <taxon>Bacteria</taxon>
        <taxon>Bacillati</taxon>
        <taxon>Chloroflexota</taxon>
        <taxon>Ktedonobacteria</taxon>
        <taxon>Ktedonobacterales</taxon>
        <taxon>Ktedonobacteraceae</taxon>
        <taxon>Ktedonobacter</taxon>
    </lineage>
</organism>